<keyword evidence="4" id="KW-1185">Reference proteome</keyword>
<dbReference type="Gene3D" id="3.40.630.30">
    <property type="match status" value="1"/>
</dbReference>
<dbReference type="EMBL" id="AYSA01000149">
    <property type="protein sequence ID" value="ESZ96158.1"/>
    <property type="molecule type" value="Genomic_DNA"/>
</dbReference>
<feature type="compositionally biased region" description="Basic and acidic residues" evidence="1">
    <location>
        <begin position="132"/>
        <end position="153"/>
    </location>
</feature>
<dbReference type="SUPFAM" id="SSF55729">
    <property type="entry name" value="Acyl-CoA N-acyltransferases (Nat)"/>
    <property type="match status" value="1"/>
</dbReference>
<organism evidence="3 4">
    <name type="scientific">Sclerotinia borealis (strain F-4128)</name>
    <dbReference type="NCBI Taxonomy" id="1432307"/>
    <lineage>
        <taxon>Eukaryota</taxon>
        <taxon>Fungi</taxon>
        <taxon>Dikarya</taxon>
        <taxon>Ascomycota</taxon>
        <taxon>Pezizomycotina</taxon>
        <taxon>Leotiomycetes</taxon>
        <taxon>Helotiales</taxon>
        <taxon>Sclerotiniaceae</taxon>
        <taxon>Sclerotinia</taxon>
    </lineage>
</organism>
<dbReference type="PANTHER" id="PTHR42791">
    <property type="entry name" value="GNAT FAMILY ACETYLTRANSFERASE"/>
    <property type="match status" value="1"/>
</dbReference>
<dbReference type="HOGENOM" id="CLU_060131_4_0_1"/>
<dbReference type="AlphaFoldDB" id="W9CJH0"/>
<protein>
    <recommendedName>
        <fullName evidence="2">N-acetyltransferase domain-containing protein</fullName>
    </recommendedName>
</protein>
<proteinExistence type="predicted"/>
<dbReference type="InterPro" id="IPR052523">
    <property type="entry name" value="Trichothecene_AcTrans"/>
</dbReference>
<dbReference type="Proteomes" id="UP000019487">
    <property type="component" value="Unassembled WGS sequence"/>
</dbReference>
<dbReference type="InterPro" id="IPR000182">
    <property type="entry name" value="GNAT_dom"/>
</dbReference>
<evidence type="ECO:0000313" key="4">
    <source>
        <dbReference type="Proteomes" id="UP000019487"/>
    </source>
</evidence>
<dbReference type="CDD" id="cd04301">
    <property type="entry name" value="NAT_SF"/>
    <property type="match status" value="1"/>
</dbReference>
<dbReference type="OrthoDB" id="2115692at2759"/>
<feature type="domain" description="N-acetyltransferase" evidence="2">
    <location>
        <begin position="185"/>
        <end position="244"/>
    </location>
</feature>
<evidence type="ECO:0000259" key="2">
    <source>
        <dbReference type="Pfam" id="PF13673"/>
    </source>
</evidence>
<evidence type="ECO:0000256" key="1">
    <source>
        <dbReference type="SAM" id="MobiDB-lite"/>
    </source>
</evidence>
<reference evidence="3 4" key="1">
    <citation type="journal article" date="2014" name="Genome Announc.">
        <title>Draft genome sequence of Sclerotinia borealis, a psychrophilic plant pathogenic fungus.</title>
        <authorList>
            <person name="Mardanov A.V."/>
            <person name="Beletsky A.V."/>
            <person name="Kadnikov V.V."/>
            <person name="Ignatov A.N."/>
            <person name="Ravin N.V."/>
        </authorList>
    </citation>
    <scope>NUCLEOTIDE SEQUENCE [LARGE SCALE GENOMIC DNA]</scope>
    <source>
        <strain evidence="4">F-4157</strain>
    </source>
</reference>
<evidence type="ECO:0000313" key="3">
    <source>
        <dbReference type="EMBL" id="ESZ96158.1"/>
    </source>
</evidence>
<gene>
    <name evidence="3" type="ORF">SBOR_3433</name>
</gene>
<accession>W9CJH0</accession>
<dbReference type="PANTHER" id="PTHR42791:SF5">
    <property type="entry name" value="HYPOTHETICAL ACETYLTRANSFERASE (EUROFUNG)"/>
    <property type="match status" value="1"/>
</dbReference>
<feature type="region of interest" description="Disordered" evidence="1">
    <location>
        <begin position="111"/>
        <end position="158"/>
    </location>
</feature>
<dbReference type="InterPro" id="IPR016181">
    <property type="entry name" value="Acyl_CoA_acyltransferase"/>
</dbReference>
<dbReference type="Pfam" id="PF13673">
    <property type="entry name" value="Acetyltransf_10"/>
    <property type="match status" value="1"/>
</dbReference>
<name>W9CJH0_SCLBF</name>
<comment type="caution">
    <text evidence="3">The sequence shown here is derived from an EMBL/GenBank/DDBJ whole genome shotgun (WGS) entry which is preliminary data.</text>
</comment>
<sequence length="307" mass="35572">MSPTLHTVTTLAQFSLVRDCMWESFSIPYSPYMSILFPIKTPTAEGLAAAIQESKERLWGFHEGDEDSVWVYVVDEDEDADEDEDQIEEDGKIGGNEKVLAAANWLFHKKNPFGEEEKKEEEEEKGTADVNEGEKKDKSKKNIDEKSKEKDNDLGSWWPEGEARDFTKKVLPQLFDVKKKRMRRPHAQLSLMYTLPTSRGRGHGSLIMKFGMSRISEMDVEAVVEASADGLTLYEKFGFRTVDVITMDTTFEMGKEEGKEKEKEKPGYIWRKMAYELGEKRTWWMWKPRPGKRVYERGMDVPWEERG</sequence>